<dbReference type="InterPro" id="IPR039422">
    <property type="entry name" value="MarR/SlyA-like"/>
</dbReference>
<dbReference type="SUPFAM" id="SSF46785">
    <property type="entry name" value="Winged helix' DNA-binding domain"/>
    <property type="match status" value="1"/>
</dbReference>
<dbReference type="RefSeq" id="WP_379496614.1">
    <property type="nucleotide sequence ID" value="NZ_JBHSAO010000007.1"/>
</dbReference>
<gene>
    <name evidence="5" type="ORF">ACFOUV_09920</name>
</gene>
<keyword evidence="6" id="KW-1185">Reference proteome</keyword>
<dbReference type="PROSITE" id="PS50995">
    <property type="entry name" value="HTH_MARR_2"/>
    <property type="match status" value="1"/>
</dbReference>
<dbReference type="PANTHER" id="PTHR33164:SF102">
    <property type="entry name" value="TRANSCRIPTIONAL REGULATORY PROTEIN"/>
    <property type="match status" value="1"/>
</dbReference>
<name>A0ABV8GW17_9BACI</name>
<evidence type="ECO:0000313" key="5">
    <source>
        <dbReference type="EMBL" id="MFC4024110.1"/>
    </source>
</evidence>
<dbReference type="InterPro" id="IPR023187">
    <property type="entry name" value="Tscrpt_reg_MarR-type_CS"/>
</dbReference>
<evidence type="ECO:0000313" key="6">
    <source>
        <dbReference type="Proteomes" id="UP001595772"/>
    </source>
</evidence>
<reference evidence="6" key="1">
    <citation type="journal article" date="2019" name="Int. J. Syst. Evol. Microbiol.">
        <title>The Global Catalogue of Microorganisms (GCM) 10K type strain sequencing project: providing services to taxonomists for standard genome sequencing and annotation.</title>
        <authorList>
            <consortium name="The Broad Institute Genomics Platform"/>
            <consortium name="The Broad Institute Genome Sequencing Center for Infectious Disease"/>
            <person name="Wu L."/>
            <person name="Ma J."/>
        </authorList>
    </citation>
    <scope>NUCLEOTIDE SEQUENCE [LARGE SCALE GENOMIC DNA]</scope>
    <source>
        <strain evidence="6">IBRC-M 10703</strain>
    </source>
</reference>
<organism evidence="5 6">
    <name type="scientific">Oceanobacillus longus</name>
    <dbReference type="NCBI Taxonomy" id="930120"/>
    <lineage>
        <taxon>Bacteria</taxon>
        <taxon>Bacillati</taxon>
        <taxon>Bacillota</taxon>
        <taxon>Bacilli</taxon>
        <taxon>Bacillales</taxon>
        <taxon>Bacillaceae</taxon>
        <taxon>Oceanobacillus</taxon>
    </lineage>
</organism>
<feature type="domain" description="HTH marR-type" evidence="4">
    <location>
        <begin position="3"/>
        <end position="138"/>
    </location>
</feature>
<evidence type="ECO:0000256" key="1">
    <source>
        <dbReference type="ARBA" id="ARBA00023015"/>
    </source>
</evidence>
<dbReference type="InterPro" id="IPR036390">
    <property type="entry name" value="WH_DNA-bd_sf"/>
</dbReference>
<comment type="caution">
    <text evidence="5">The sequence shown here is derived from an EMBL/GenBank/DDBJ whole genome shotgun (WGS) entry which is preliminary data.</text>
</comment>
<dbReference type="PANTHER" id="PTHR33164">
    <property type="entry name" value="TRANSCRIPTIONAL REGULATOR, MARR FAMILY"/>
    <property type="match status" value="1"/>
</dbReference>
<dbReference type="PROSITE" id="PS01117">
    <property type="entry name" value="HTH_MARR_1"/>
    <property type="match status" value="1"/>
</dbReference>
<protein>
    <submittedName>
        <fullName evidence="5">MarR family winged helix-turn-helix transcriptional regulator</fullName>
    </submittedName>
</protein>
<proteinExistence type="predicted"/>
<sequence>MENNEKISSIIYSFREVDKFFNKQMWHHANELGVTIVQLQVLKLISKEPNLSLNELTQKMNINKSTVSSTVNRLVKASFIQREQSTSDRRAIILNLTELGREKEKEGHRLFYNRLRNLNDISDEDVKKLLALHQLVKEKIRVNGDEQN</sequence>
<dbReference type="Proteomes" id="UP001595772">
    <property type="component" value="Unassembled WGS sequence"/>
</dbReference>
<dbReference type="InterPro" id="IPR036388">
    <property type="entry name" value="WH-like_DNA-bd_sf"/>
</dbReference>
<dbReference type="Gene3D" id="1.10.10.10">
    <property type="entry name" value="Winged helix-like DNA-binding domain superfamily/Winged helix DNA-binding domain"/>
    <property type="match status" value="1"/>
</dbReference>
<dbReference type="PRINTS" id="PR00598">
    <property type="entry name" value="HTHMARR"/>
</dbReference>
<accession>A0ABV8GW17</accession>
<dbReference type="Pfam" id="PF01047">
    <property type="entry name" value="MarR"/>
    <property type="match status" value="1"/>
</dbReference>
<keyword evidence="1" id="KW-0805">Transcription regulation</keyword>
<dbReference type="SMART" id="SM00347">
    <property type="entry name" value="HTH_MARR"/>
    <property type="match status" value="1"/>
</dbReference>
<keyword evidence="2" id="KW-0238">DNA-binding</keyword>
<evidence type="ECO:0000256" key="3">
    <source>
        <dbReference type="ARBA" id="ARBA00023163"/>
    </source>
</evidence>
<dbReference type="InterPro" id="IPR000835">
    <property type="entry name" value="HTH_MarR-typ"/>
</dbReference>
<keyword evidence="3" id="KW-0804">Transcription</keyword>
<dbReference type="EMBL" id="JBHSAO010000007">
    <property type="protein sequence ID" value="MFC4024110.1"/>
    <property type="molecule type" value="Genomic_DNA"/>
</dbReference>
<evidence type="ECO:0000256" key="2">
    <source>
        <dbReference type="ARBA" id="ARBA00023125"/>
    </source>
</evidence>
<evidence type="ECO:0000259" key="4">
    <source>
        <dbReference type="PROSITE" id="PS50995"/>
    </source>
</evidence>